<name>A0A6N7ZDQ6_9MICO</name>
<feature type="domain" description="ABC transporter" evidence="6">
    <location>
        <begin position="5"/>
        <end position="185"/>
    </location>
</feature>
<proteinExistence type="inferred from homology"/>
<dbReference type="Proteomes" id="UP000440668">
    <property type="component" value="Unassembled WGS sequence"/>
</dbReference>
<dbReference type="InterPro" id="IPR050319">
    <property type="entry name" value="ABC_transp_ATP-bind"/>
</dbReference>
<dbReference type="Gene3D" id="3.40.50.300">
    <property type="entry name" value="P-loop containing nucleotide triphosphate hydrolases"/>
    <property type="match status" value="1"/>
</dbReference>
<evidence type="ECO:0000256" key="2">
    <source>
        <dbReference type="ARBA" id="ARBA00022448"/>
    </source>
</evidence>
<dbReference type="InterPro" id="IPR017871">
    <property type="entry name" value="ABC_transporter-like_CS"/>
</dbReference>
<evidence type="ECO:0000256" key="4">
    <source>
        <dbReference type="ARBA" id="ARBA00022840"/>
    </source>
</evidence>
<comment type="similarity">
    <text evidence="1">Belongs to the ABC transporter superfamily.</text>
</comment>
<dbReference type="PROSITE" id="PS50893">
    <property type="entry name" value="ABC_TRANSPORTER_2"/>
    <property type="match status" value="1"/>
</dbReference>
<dbReference type="PANTHER" id="PTHR43776">
    <property type="entry name" value="TRANSPORT ATP-BINDING PROTEIN"/>
    <property type="match status" value="1"/>
</dbReference>
<evidence type="ECO:0000313" key="7">
    <source>
        <dbReference type="EMBL" id="MTG87565.1"/>
    </source>
</evidence>
<dbReference type="PANTHER" id="PTHR43776:SF7">
    <property type="entry name" value="D,D-DIPEPTIDE TRANSPORT ATP-BINDING PROTEIN DDPF-RELATED"/>
    <property type="match status" value="1"/>
</dbReference>
<organism evidence="7 8">
    <name type="scientific">Cellulosimicrobium composti</name>
    <dbReference type="NCBI Taxonomy" id="2672572"/>
    <lineage>
        <taxon>Bacteria</taxon>
        <taxon>Bacillati</taxon>
        <taxon>Actinomycetota</taxon>
        <taxon>Actinomycetes</taxon>
        <taxon>Micrococcales</taxon>
        <taxon>Promicromonosporaceae</taxon>
        <taxon>Cellulosimicrobium</taxon>
    </lineage>
</organism>
<evidence type="ECO:0000313" key="8">
    <source>
        <dbReference type="Proteomes" id="UP000440668"/>
    </source>
</evidence>
<dbReference type="GO" id="GO:0016887">
    <property type="term" value="F:ATP hydrolysis activity"/>
    <property type="evidence" value="ECO:0007669"/>
    <property type="project" value="InterPro"/>
</dbReference>
<comment type="caution">
    <text evidence="7">The sequence shown here is derived from an EMBL/GenBank/DDBJ whole genome shotgun (WGS) entry which is preliminary data.</text>
</comment>
<dbReference type="EMBL" id="WMKA01000002">
    <property type="protein sequence ID" value="MTG87565.1"/>
    <property type="molecule type" value="Genomic_DNA"/>
</dbReference>
<sequence>MGSSCRDRHVHLPISARTADLALPLPPNTRKEQDRALPGTRHRLQPAPPGDRGGRRAVRPAEPGRRDGGARRGARVRLRRGPRELSGGQRQRVAIARALALRPSLVVLDEPVSALDVSVQAQILELLVRLQAEHGLAYLFISHDLAVVRQVSDHVGVMHRGRVVEQGTAEQILLDPREDYTRELVAAIPGAPGRARSAAPRRATSAGA</sequence>
<dbReference type="GO" id="GO:0005524">
    <property type="term" value="F:ATP binding"/>
    <property type="evidence" value="ECO:0007669"/>
    <property type="project" value="UniProtKB-KW"/>
</dbReference>
<protein>
    <submittedName>
        <fullName evidence="7">ATP-binding cassette domain-containing protein</fullName>
    </submittedName>
</protein>
<dbReference type="PROSITE" id="PS00211">
    <property type="entry name" value="ABC_TRANSPORTER_1"/>
    <property type="match status" value="1"/>
</dbReference>
<feature type="region of interest" description="Disordered" evidence="5">
    <location>
        <begin position="21"/>
        <end position="74"/>
    </location>
</feature>
<evidence type="ECO:0000256" key="3">
    <source>
        <dbReference type="ARBA" id="ARBA00022741"/>
    </source>
</evidence>
<keyword evidence="2" id="KW-0813">Transport</keyword>
<gene>
    <name evidence="7" type="ORF">GJV82_01140</name>
</gene>
<dbReference type="Pfam" id="PF00005">
    <property type="entry name" value="ABC_tran"/>
    <property type="match status" value="1"/>
</dbReference>
<dbReference type="InterPro" id="IPR003439">
    <property type="entry name" value="ABC_transporter-like_ATP-bd"/>
</dbReference>
<keyword evidence="3" id="KW-0547">Nucleotide-binding</keyword>
<dbReference type="SUPFAM" id="SSF52540">
    <property type="entry name" value="P-loop containing nucleoside triphosphate hydrolases"/>
    <property type="match status" value="1"/>
</dbReference>
<keyword evidence="4 7" id="KW-0067">ATP-binding</keyword>
<reference evidence="7 8" key="1">
    <citation type="submission" date="2019-11" db="EMBL/GenBank/DDBJ databases">
        <title>Cellulosimicrobium composti sp. nov. isolated from a compost.</title>
        <authorList>
            <person name="Yang Y."/>
        </authorList>
    </citation>
    <scope>NUCLEOTIDE SEQUENCE [LARGE SCALE GENOMIC DNA]</scope>
    <source>
        <strain evidence="7 8">BIT-GX5</strain>
    </source>
</reference>
<dbReference type="InterPro" id="IPR027417">
    <property type="entry name" value="P-loop_NTPase"/>
</dbReference>
<dbReference type="AlphaFoldDB" id="A0A6N7ZDQ6"/>
<evidence type="ECO:0000259" key="6">
    <source>
        <dbReference type="PROSITE" id="PS50893"/>
    </source>
</evidence>
<evidence type="ECO:0000256" key="1">
    <source>
        <dbReference type="ARBA" id="ARBA00005417"/>
    </source>
</evidence>
<evidence type="ECO:0000256" key="5">
    <source>
        <dbReference type="SAM" id="MobiDB-lite"/>
    </source>
</evidence>
<accession>A0A6N7ZDQ6</accession>